<reference evidence="1" key="1">
    <citation type="submission" date="2022-12" db="EMBL/GenBank/DDBJ databases">
        <title>Clostridium sp. nov., isolated from industrial wastewater.</title>
        <authorList>
            <person name="Jiayan W."/>
        </authorList>
    </citation>
    <scope>NUCLEOTIDE SEQUENCE</scope>
    <source>
        <strain evidence="1">ZC22-4</strain>
    </source>
</reference>
<keyword evidence="1" id="KW-0966">Cell projection</keyword>
<accession>A0ABT4DBD3</accession>
<dbReference type="EMBL" id="JAPQFJ010000014">
    <property type="protein sequence ID" value="MCY6959605.1"/>
    <property type="molecule type" value="Genomic_DNA"/>
</dbReference>
<keyword evidence="2" id="KW-1185">Reference proteome</keyword>
<keyword evidence="1" id="KW-0282">Flagellum</keyword>
<dbReference type="NCBIfam" id="TIGR02530">
    <property type="entry name" value="flg_new"/>
    <property type="match status" value="1"/>
</dbReference>
<dbReference type="RefSeq" id="WP_268062034.1">
    <property type="nucleotide sequence ID" value="NZ_JAPQFJ010000014.1"/>
</dbReference>
<protein>
    <submittedName>
        <fullName evidence="1">Flagellar biosynthesis protein</fullName>
    </submittedName>
</protein>
<dbReference type="InterPro" id="IPR013367">
    <property type="entry name" value="Flagellar_put"/>
</dbReference>
<sequence length="131" mass="14749">MGYRVLNGKVYQVGSFQQDIKPKVQGQESKIKGNTFQNIFNKEIDKQCNLTISNHAAQRLKDRNIELDENDMKTINEGINKANEKGSKDSLIIYKNMALVTSIKNRTIITAVDKESSKGNVFTNIDSVVLL</sequence>
<gene>
    <name evidence="1" type="ORF">OW729_13375</name>
</gene>
<comment type="caution">
    <text evidence="1">The sequence shown here is derived from an EMBL/GenBank/DDBJ whole genome shotgun (WGS) entry which is preliminary data.</text>
</comment>
<proteinExistence type="predicted"/>
<evidence type="ECO:0000313" key="2">
    <source>
        <dbReference type="Proteomes" id="UP001144612"/>
    </source>
</evidence>
<dbReference type="Pfam" id="PF12611">
    <property type="entry name" value="Flagellar_put"/>
    <property type="match status" value="1"/>
</dbReference>
<evidence type="ECO:0000313" key="1">
    <source>
        <dbReference type="EMBL" id="MCY6959605.1"/>
    </source>
</evidence>
<organism evidence="1 2">
    <name type="scientific">Clostridium brassicae</name>
    <dbReference type="NCBI Taxonomy" id="2999072"/>
    <lineage>
        <taxon>Bacteria</taxon>
        <taxon>Bacillati</taxon>
        <taxon>Bacillota</taxon>
        <taxon>Clostridia</taxon>
        <taxon>Eubacteriales</taxon>
        <taxon>Clostridiaceae</taxon>
        <taxon>Clostridium</taxon>
    </lineage>
</organism>
<name>A0ABT4DBD3_9CLOT</name>
<keyword evidence="1" id="KW-0969">Cilium</keyword>
<dbReference type="Proteomes" id="UP001144612">
    <property type="component" value="Unassembled WGS sequence"/>
</dbReference>